<dbReference type="RefSeq" id="WP_144587009.1">
    <property type="nucleotide sequence ID" value="NZ_VJWX01000065.1"/>
</dbReference>
<reference evidence="1 2" key="1">
    <citation type="submission" date="2019-07" db="EMBL/GenBank/DDBJ databases">
        <authorList>
            <person name="Duangmal K."/>
            <person name="Teo W.F.A."/>
        </authorList>
    </citation>
    <scope>NUCLEOTIDE SEQUENCE [LARGE SCALE GENOMIC DNA]</scope>
    <source>
        <strain evidence="1 2">TBRC 6029</strain>
    </source>
</reference>
<accession>A0A558D2T8</accession>
<name>A0A558D2T8_9PSEU</name>
<reference evidence="1 2" key="2">
    <citation type="submission" date="2019-08" db="EMBL/GenBank/DDBJ databases">
        <title>Amycolatopsis acidicola sp. nov., isolated from peat swamp forest soil.</title>
        <authorList>
            <person name="Srisuk N."/>
        </authorList>
    </citation>
    <scope>NUCLEOTIDE SEQUENCE [LARGE SCALE GENOMIC DNA]</scope>
    <source>
        <strain evidence="1 2">TBRC 6029</strain>
    </source>
</reference>
<dbReference type="InterPro" id="IPR046193">
    <property type="entry name" value="DUF6221"/>
</dbReference>
<dbReference type="Proteomes" id="UP000320011">
    <property type="component" value="Unassembled WGS sequence"/>
</dbReference>
<dbReference type="OrthoDB" id="4290974at2"/>
<proteinExistence type="predicted"/>
<evidence type="ECO:0000313" key="1">
    <source>
        <dbReference type="EMBL" id="TVT55328.1"/>
    </source>
</evidence>
<sequence length="97" mass="11246">MDLQLFDEVADFLDVRLDDESANPTGRYTSRAEAFKDIEAKVRIMNRAREARDLVRSFPDDAGASTMLTAYGTVLRHLAEVYNRYPDYQRRWGPEDI</sequence>
<comment type="caution">
    <text evidence="1">The sequence shown here is derived from an EMBL/GenBank/DDBJ whole genome shotgun (WGS) entry which is preliminary data.</text>
</comment>
<keyword evidence="2" id="KW-1185">Reference proteome</keyword>
<organism evidence="1 2">
    <name type="scientific">Amycolatopsis rhizosphaerae</name>
    <dbReference type="NCBI Taxonomy" id="2053003"/>
    <lineage>
        <taxon>Bacteria</taxon>
        <taxon>Bacillati</taxon>
        <taxon>Actinomycetota</taxon>
        <taxon>Actinomycetes</taxon>
        <taxon>Pseudonocardiales</taxon>
        <taxon>Pseudonocardiaceae</taxon>
        <taxon>Amycolatopsis</taxon>
    </lineage>
</organism>
<gene>
    <name evidence="1" type="ORF">FNH05_09730</name>
</gene>
<dbReference type="EMBL" id="VJWX01000065">
    <property type="protein sequence ID" value="TVT55328.1"/>
    <property type="molecule type" value="Genomic_DNA"/>
</dbReference>
<dbReference type="Pfam" id="PF19730">
    <property type="entry name" value="DUF6221"/>
    <property type="match status" value="1"/>
</dbReference>
<evidence type="ECO:0000313" key="2">
    <source>
        <dbReference type="Proteomes" id="UP000320011"/>
    </source>
</evidence>
<protein>
    <submittedName>
        <fullName evidence="1">Uncharacterized protein</fullName>
    </submittedName>
</protein>
<dbReference type="AlphaFoldDB" id="A0A558D2T8"/>